<evidence type="ECO:0000256" key="1">
    <source>
        <dbReference type="ARBA" id="ARBA00023239"/>
    </source>
</evidence>
<dbReference type="Proteomes" id="UP000727490">
    <property type="component" value="Unassembled WGS sequence"/>
</dbReference>
<organism evidence="4 5">
    <name type="scientific">Arthrospiribacter ruber</name>
    <dbReference type="NCBI Taxonomy" id="2487934"/>
    <lineage>
        <taxon>Bacteria</taxon>
        <taxon>Pseudomonadati</taxon>
        <taxon>Bacteroidota</taxon>
        <taxon>Cytophagia</taxon>
        <taxon>Cytophagales</taxon>
        <taxon>Cyclobacteriaceae</taxon>
        <taxon>Arthrospiribacter</taxon>
    </lineage>
</organism>
<feature type="binding site" evidence="3">
    <location>
        <position position="118"/>
    </location>
    <ligand>
        <name>substrate</name>
    </ligand>
</feature>
<feature type="binding site" evidence="3">
    <location>
        <begin position="6"/>
        <end position="11"/>
    </location>
    <ligand>
        <name>substrate</name>
    </ligand>
</feature>
<keyword evidence="5" id="KW-1185">Reference proteome</keyword>
<protein>
    <submittedName>
        <fullName evidence="4">Gamma-glutamylcyclotransferase</fullName>
    </submittedName>
</protein>
<proteinExistence type="predicted"/>
<dbReference type="RefSeq" id="WP_219287646.1">
    <property type="nucleotide sequence ID" value="NZ_RPHB01000003.1"/>
</dbReference>
<dbReference type="PANTHER" id="PTHR12935">
    <property type="entry name" value="GAMMA-GLUTAMYLCYCLOTRANSFERASE"/>
    <property type="match status" value="1"/>
</dbReference>
<dbReference type="EMBL" id="RPHB01000003">
    <property type="protein sequence ID" value="MBW3467372.1"/>
    <property type="molecule type" value="Genomic_DNA"/>
</dbReference>
<gene>
    <name evidence="4" type="ORF">EGN73_06040</name>
</gene>
<evidence type="ECO:0000256" key="3">
    <source>
        <dbReference type="PIRSR" id="PIRSR617939-2"/>
    </source>
</evidence>
<dbReference type="InterPro" id="IPR013024">
    <property type="entry name" value="GGCT-like"/>
</dbReference>
<evidence type="ECO:0000313" key="4">
    <source>
        <dbReference type="EMBL" id="MBW3467372.1"/>
    </source>
</evidence>
<evidence type="ECO:0000313" key="5">
    <source>
        <dbReference type="Proteomes" id="UP000727490"/>
    </source>
</evidence>
<keyword evidence="1" id="KW-0456">Lyase</keyword>
<sequence>MGKIYYFAYASNLDVATLDSRVGATVSKVGLGLLPQYGFRFNFRNPDGSARANIVPSPNESVYGVVFEISESAKEHFLTSEPGYEFVKKEINTAKGAIEAFVFVSEHIQEGIFPAKSYWETIYKGGLDCGIPATYLSQIMNRAGITQSLL</sequence>
<dbReference type="AlphaFoldDB" id="A0A951IWJ1"/>
<dbReference type="CDD" id="cd06661">
    <property type="entry name" value="GGCT_like"/>
    <property type="match status" value="1"/>
</dbReference>
<name>A0A951IWJ1_9BACT</name>
<feature type="active site" description="Proton acceptor" evidence="2">
    <location>
        <position position="81"/>
    </location>
</feature>
<dbReference type="GO" id="GO:0003839">
    <property type="term" value="F:gamma-glutamylcyclotransferase activity"/>
    <property type="evidence" value="ECO:0007669"/>
    <property type="project" value="InterPro"/>
</dbReference>
<dbReference type="InterPro" id="IPR017939">
    <property type="entry name" value="G-Glutamylcylcotransferase"/>
</dbReference>
<accession>A0A951IWJ1</accession>
<comment type="caution">
    <text evidence="4">The sequence shown here is derived from an EMBL/GenBank/DDBJ whole genome shotgun (WGS) entry which is preliminary data.</text>
</comment>
<evidence type="ECO:0000256" key="2">
    <source>
        <dbReference type="PIRSR" id="PIRSR617939-1"/>
    </source>
</evidence>
<reference evidence="4 5" key="1">
    <citation type="journal article" date="2020" name="Syst. Appl. Microbiol.">
        <title>Arthrospiribacter ruber gen. nov., sp. nov., a novel bacterium isolated from Arthrospira cultures.</title>
        <authorList>
            <person name="Waleron M."/>
            <person name="Misztak A."/>
            <person name="Waleron M.M."/>
            <person name="Furmaniak M."/>
            <person name="Mrozik A."/>
            <person name="Waleron K."/>
        </authorList>
    </citation>
    <scope>NUCLEOTIDE SEQUENCE [LARGE SCALE GENOMIC DNA]</scope>
    <source>
        <strain evidence="4 5">DPMB0001</strain>
    </source>
</reference>
<dbReference type="PANTHER" id="PTHR12935:SF0">
    <property type="entry name" value="GAMMA-GLUTAMYLCYCLOTRANSFERASE"/>
    <property type="match status" value="1"/>
</dbReference>